<protein>
    <recommendedName>
        <fullName evidence="2">Cyclin-like domain-containing protein</fullName>
    </recommendedName>
</protein>
<dbReference type="Pfam" id="PF00134">
    <property type="entry name" value="Cyclin_N"/>
    <property type="match status" value="1"/>
</dbReference>
<dbReference type="PANTHER" id="PTHR10177">
    <property type="entry name" value="CYCLINS"/>
    <property type="match status" value="1"/>
</dbReference>
<dbReference type="AlphaFoldDB" id="A0A7S2V874"/>
<sequence length="302" mass="34062">MDGSSSACSPPCLLTGCECVHIVKSDIKLLLAKDAIYFPKWDYVDTVQKDGMTWKMRATVVWWFVRLARKYDQSRDVVSHAINLLDRYLSLVSCSPKDLKLASTACIIMSSKLLADQTTLKMAEICQHCDENFKTSDVQCMELKILEALNYYLQPALPYDFLQAVVSFFPTPELYLRAEGLLDKSHCVHLLLKYPPATKALAASVYAFYLRECCRSTGLCSCIRSFLAQASAIGLVFEKSTQECLSLMKRFFNHSQINTSNSSCCLDLAQAPTCLSTRYIVSEWFPSVSSRKRPRPDETQSV</sequence>
<gene>
    <name evidence="3" type="ORF">FJAP1339_LOCUS10987</name>
</gene>
<reference evidence="3" key="1">
    <citation type="submission" date="2021-01" db="EMBL/GenBank/DDBJ databases">
        <authorList>
            <person name="Corre E."/>
            <person name="Pelletier E."/>
            <person name="Niang G."/>
            <person name="Scheremetjew M."/>
            <person name="Finn R."/>
            <person name="Kale V."/>
            <person name="Holt S."/>
            <person name="Cochrane G."/>
            <person name="Meng A."/>
            <person name="Brown T."/>
            <person name="Cohen L."/>
        </authorList>
    </citation>
    <scope>NUCLEOTIDE SEQUENCE</scope>
    <source>
        <strain evidence="3">CCMP1661</strain>
    </source>
</reference>
<evidence type="ECO:0000259" key="2">
    <source>
        <dbReference type="SMART" id="SM00385"/>
    </source>
</evidence>
<feature type="domain" description="Cyclin-like" evidence="2">
    <location>
        <begin position="62"/>
        <end position="147"/>
    </location>
</feature>
<organism evidence="3">
    <name type="scientific">Fibrocapsa japonica</name>
    <dbReference type="NCBI Taxonomy" id="94617"/>
    <lineage>
        <taxon>Eukaryota</taxon>
        <taxon>Sar</taxon>
        <taxon>Stramenopiles</taxon>
        <taxon>Ochrophyta</taxon>
        <taxon>Raphidophyceae</taxon>
        <taxon>Chattonellales</taxon>
        <taxon>Chattonellaceae</taxon>
        <taxon>Fibrocapsa</taxon>
    </lineage>
</organism>
<comment type="similarity">
    <text evidence="1">Belongs to the cyclin family.</text>
</comment>
<keyword evidence="1" id="KW-0195">Cyclin</keyword>
<dbReference type="InterPro" id="IPR006671">
    <property type="entry name" value="Cyclin_N"/>
</dbReference>
<dbReference type="InterPro" id="IPR013763">
    <property type="entry name" value="Cyclin-like_dom"/>
</dbReference>
<evidence type="ECO:0000313" key="3">
    <source>
        <dbReference type="EMBL" id="CAD9872974.1"/>
    </source>
</evidence>
<accession>A0A7S2V874</accession>
<proteinExistence type="inferred from homology"/>
<name>A0A7S2V874_9STRA</name>
<dbReference type="InterPro" id="IPR039361">
    <property type="entry name" value="Cyclin"/>
</dbReference>
<evidence type="ECO:0000256" key="1">
    <source>
        <dbReference type="RuleBase" id="RU000383"/>
    </source>
</evidence>
<dbReference type="Gene3D" id="1.10.472.10">
    <property type="entry name" value="Cyclin-like"/>
    <property type="match status" value="2"/>
</dbReference>
<dbReference type="SMART" id="SM00385">
    <property type="entry name" value="CYCLIN"/>
    <property type="match status" value="1"/>
</dbReference>
<dbReference type="SUPFAM" id="SSF47954">
    <property type="entry name" value="Cyclin-like"/>
    <property type="match status" value="1"/>
</dbReference>
<dbReference type="InterPro" id="IPR036915">
    <property type="entry name" value="Cyclin-like_sf"/>
</dbReference>
<dbReference type="EMBL" id="HBHR01021587">
    <property type="protein sequence ID" value="CAD9872974.1"/>
    <property type="molecule type" value="Transcribed_RNA"/>
</dbReference>